<accession>A0A5M9JPK1</accession>
<dbReference type="EMBL" id="VICG01000005">
    <property type="protein sequence ID" value="KAA8571414.1"/>
    <property type="molecule type" value="Genomic_DNA"/>
</dbReference>
<evidence type="ECO:0000256" key="1">
    <source>
        <dbReference type="SAM" id="Coils"/>
    </source>
</evidence>
<feature type="region of interest" description="Disordered" evidence="2">
    <location>
        <begin position="181"/>
        <end position="226"/>
    </location>
</feature>
<dbReference type="VEuPathDB" id="FungiDB:MFRU_038g00010"/>
<gene>
    <name evidence="3" type="ORF">EYC84_001417</name>
</gene>
<keyword evidence="4" id="KW-1185">Reference proteome</keyword>
<name>A0A5M9JPK1_MONFR</name>
<dbReference type="AlphaFoldDB" id="A0A5M9JPK1"/>
<organism evidence="3 4">
    <name type="scientific">Monilinia fructicola</name>
    <name type="common">Brown rot fungus</name>
    <name type="synonym">Ciboria fructicola</name>
    <dbReference type="NCBI Taxonomy" id="38448"/>
    <lineage>
        <taxon>Eukaryota</taxon>
        <taxon>Fungi</taxon>
        <taxon>Dikarya</taxon>
        <taxon>Ascomycota</taxon>
        <taxon>Pezizomycotina</taxon>
        <taxon>Leotiomycetes</taxon>
        <taxon>Helotiales</taxon>
        <taxon>Sclerotiniaceae</taxon>
        <taxon>Monilinia</taxon>
    </lineage>
</organism>
<feature type="compositionally biased region" description="Polar residues" evidence="2">
    <location>
        <begin position="184"/>
        <end position="197"/>
    </location>
</feature>
<keyword evidence="1" id="KW-0175">Coiled coil</keyword>
<dbReference type="Proteomes" id="UP000322873">
    <property type="component" value="Unassembled WGS sequence"/>
</dbReference>
<evidence type="ECO:0000313" key="3">
    <source>
        <dbReference type="EMBL" id="KAA8571414.1"/>
    </source>
</evidence>
<evidence type="ECO:0000313" key="4">
    <source>
        <dbReference type="Proteomes" id="UP000322873"/>
    </source>
</evidence>
<feature type="compositionally biased region" description="Low complexity" evidence="2">
    <location>
        <begin position="212"/>
        <end position="222"/>
    </location>
</feature>
<evidence type="ECO:0000256" key="2">
    <source>
        <dbReference type="SAM" id="MobiDB-lite"/>
    </source>
</evidence>
<sequence length="268" mass="31440">MLEQIDRYPYGVEWADTSYKRTAGKWREVIFAQYIEQENIDQLTQLSRVYTDVETAEGFYQLFKNWYRCINEALENADQPPLHFHHIHGNGIKAIVVDMCAKQANALSLAISIEKGRKHDLRINFGGRDNAILGVTNSWRGRSVYDRINERRKRSLLKQKKNQQFAQENNLLLSDDIPEEQQIHHQSSQLSNSDYNHSSSGRPPRIRRSRRQQSVPIQQQQSNITATLEESVRQADLRIQLANKELELKERQIEIARRDREIRELQCT</sequence>
<feature type="coiled-coil region" evidence="1">
    <location>
        <begin position="232"/>
        <end position="259"/>
    </location>
</feature>
<comment type="caution">
    <text evidence="3">The sequence shown here is derived from an EMBL/GenBank/DDBJ whole genome shotgun (WGS) entry which is preliminary data.</text>
</comment>
<reference evidence="3 4" key="1">
    <citation type="submission" date="2019-06" db="EMBL/GenBank/DDBJ databases">
        <title>Genome Sequence of the Brown Rot Fungal Pathogen Monilinia fructicola.</title>
        <authorList>
            <person name="De Miccolis Angelini R.M."/>
            <person name="Landi L."/>
            <person name="Abate D."/>
            <person name="Pollastro S."/>
            <person name="Romanazzi G."/>
            <person name="Faretra F."/>
        </authorList>
    </citation>
    <scope>NUCLEOTIDE SEQUENCE [LARGE SCALE GENOMIC DNA]</scope>
    <source>
        <strain evidence="3 4">Mfrc123</strain>
    </source>
</reference>
<proteinExistence type="predicted"/>
<protein>
    <submittedName>
        <fullName evidence="3">Uncharacterized protein</fullName>
    </submittedName>
</protein>